<keyword evidence="2" id="KW-1185">Reference proteome</keyword>
<gene>
    <name evidence="1" type="ORF">Xkoz_02045</name>
</gene>
<accession>A0A2D0LBT8</accession>
<sequence>MAYYNIVKRPRTDGTIRYRCTVGIKEDGKYIHRETKTFGKMAQAKTWGAIRSAELEQSGIPTQNDTEGLTVGDLLHKYINDPNLGKKAGRTKKYVLNMLLDSDLARLALPELSVSHIVEHCKQRHSTLKRLRRLLVIDPSIYCGRCTRNCIHNHYTRNSIS</sequence>
<organism evidence="1 2">
    <name type="scientific">Xenorhabdus kozodoii</name>
    <dbReference type="NCBI Taxonomy" id="351676"/>
    <lineage>
        <taxon>Bacteria</taxon>
        <taxon>Pseudomonadati</taxon>
        <taxon>Pseudomonadota</taxon>
        <taxon>Gammaproteobacteria</taxon>
        <taxon>Enterobacterales</taxon>
        <taxon>Morganellaceae</taxon>
        <taxon>Xenorhabdus</taxon>
    </lineage>
</organism>
<name>A0A2D0LBT8_9GAMM</name>
<evidence type="ECO:0000313" key="2">
    <source>
        <dbReference type="Proteomes" id="UP000221101"/>
    </source>
</evidence>
<comment type="caution">
    <text evidence="1">The sequence shown here is derived from an EMBL/GenBank/DDBJ whole genome shotgun (WGS) entry which is preliminary data.</text>
</comment>
<dbReference type="AlphaFoldDB" id="A0A2D0LBT8"/>
<evidence type="ECO:0000313" key="1">
    <source>
        <dbReference type="EMBL" id="PHM73161.1"/>
    </source>
</evidence>
<dbReference type="EMBL" id="NJCX01000013">
    <property type="protein sequence ID" value="PHM73161.1"/>
    <property type="molecule type" value="Genomic_DNA"/>
</dbReference>
<dbReference type="Proteomes" id="UP000221101">
    <property type="component" value="Unassembled WGS sequence"/>
</dbReference>
<reference evidence="1 2" key="1">
    <citation type="journal article" date="2017" name="Nat. Microbiol.">
        <title>Natural product diversity associated with the nematode symbionts Photorhabdus and Xenorhabdus.</title>
        <authorList>
            <person name="Tobias N.J."/>
            <person name="Wolff H."/>
            <person name="Djahanschiri B."/>
            <person name="Grundmann F."/>
            <person name="Kronenwerth M."/>
            <person name="Shi Y.M."/>
            <person name="Simonyi S."/>
            <person name="Grun P."/>
            <person name="Shapiro-Ilan D."/>
            <person name="Pidot S.J."/>
            <person name="Stinear T.P."/>
            <person name="Ebersberger I."/>
            <person name="Bode H.B."/>
        </authorList>
    </citation>
    <scope>NUCLEOTIDE SEQUENCE [LARGE SCALE GENOMIC DNA]</scope>
    <source>
        <strain evidence="1 2">DSM 17907</strain>
    </source>
</reference>
<proteinExistence type="predicted"/>
<protein>
    <submittedName>
        <fullName evidence="1">Integrase</fullName>
    </submittedName>
</protein>